<evidence type="ECO:0000256" key="6">
    <source>
        <dbReference type="ARBA" id="ARBA00022692"/>
    </source>
</evidence>
<dbReference type="FunFam" id="3.30.565.10:FF:000006">
    <property type="entry name" value="Sensor histidine kinase WalK"/>
    <property type="match status" value="1"/>
</dbReference>
<dbReference type="PROSITE" id="PS50109">
    <property type="entry name" value="HIS_KIN"/>
    <property type="match status" value="1"/>
</dbReference>
<evidence type="ECO:0000313" key="15">
    <source>
        <dbReference type="Proteomes" id="UP000236724"/>
    </source>
</evidence>
<dbReference type="InterPro" id="IPR004358">
    <property type="entry name" value="Sig_transdc_His_kin-like_C"/>
</dbReference>
<dbReference type="GO" id="GO:0000155">
    <property type="term" value="F:phosphorelay sensor kinase activity"/>
    <property type="evidence" value="ECO:0007669"/>
    <property type="project" value="InterPro"/>
</dbReference>
<keyword evidence="8 11" id="KW-1133">Transmembrane helix</keyword>
<comment type="catalytic activity">
    <reaction evidence="1">
        <text>ATP + protein L-histidine = ADP + protein N-phospho-L-histidine.</text>
        <dbReference type="EC" id="2.7.13.3"/>
    </reaction>
</comment>
<sequence length="511" mass="57850">MKLAPNSDRMKLKLFPKLLFAFMLIAMLLILGMAASVHWTFKTGLQRYLHHQEVAQLEQLVPVLGNIYQTYGGWELLRHKHFLIMRTLRWSLKPPTDKTAQESRKIAADSLPQKIRELTDRRHRPHRRHRRGRRSHPLFPLLPRLWILDPQKQVVMTPEHKFSQGSSTPNAIVLENLHPVKSEGEIIAWLGISPHQRVEDEFVQAFRAQQTQNYYIIAALALLLSALAAWVLVRQLLTPVQHITQGAHRLSSGDYQTRVQVHSQDELGQLATDFNHLAQALARNEQMRRQWVADISHELRTPLAVLRGEIEAMQDGIRPLSAAHLLSLHKETLSLGKLVDDLYDLTLSDLGALDYRKEITDVNEILQQSLESFAARFQSKNIQVTNHVMANMPVFADRQRLQQLFTNLLENSVRYTDAGGELNISLHTATEQFTLIFNDSAPAVPEAAMPKLFERLYRVDQSRSRALGGAGLGLAICRNIVTAHAGEISAQASPLGGLGICLRLPKAKDNK</sequence>
<protein>
    <recommendedName>
        <fullName evidence="3">histidine kinase</fullName>
        <ecNumber evidence="3">2.7.13.3</ecNumber>
    </recommendedName>
</protein>
<dbReference type="EMBL" id="FMSV02000558">
    <property type="protein sequence ID" value="SEH09101.1"/>
    <property type="molecule type" value="Genomic_DNA"/>
</dbReference>
<feature type="transmembrane region" description="Helical" evidence="11">
    <location>
        <begin position="214"/>
        <end position="233"/>
    </location>
</feature>
<keyword evidence="5 14" id="KW-0808">Transferase</keyword>
<name>A0A1H6FI48_9GAMM</name>
<dbReference type="EC" id="2.7.13.3" evidence="3"/>
<evidence type="ECO:0000256" key="7">
    <source>
        <dbReference type="ARBA" id="ARBA00022777"/>
    </source>
</evidence>
<evidence type="ECO:0000256" key="3">
    <source>
        <dbReference type="ARBA" id="ARBA00012438"/>
    </source>
</evidence>
<evidence type="ECO:0000256" key="11">
    <source>
        <dbReference type="SAM" id="Phobius"/>
    </source>
</evidence>
<dbReference type="RefSeq" id="WP_103922590.1">
    <property type="nucleotide sequence ID" value="NZ_FMSV02000558.1"/>
</dbReference>
<dbReference type="InterPro" id="IPR003660">
    <property type="entry name" value="HAMP_dom"/>
</dbReference>
<dbReference type="InterPro" id="IPR003594">
    <property type="entry name" value="HATPase_dom"/>
</dbReference>
<evidence type="ECO:0000259" key="12">
    <source>
        <dbReference type="PROSITE" id="PS50109"/>
    </source>
</evidence>
<evidence type="ECO:0000256" key="2">
    <source>
        <dbReference type="ARBA" id="ARBA00004370"/>
    </source>
</evidence>
<dbReference type="OrthoDB" id="9809766at2"/>
<dbReference type="Gene3D" id="6.10.340.10">
    <property type="match status" value="1"/>
</dbReference>
<dbReference type="Gene3D" id="3.30.565.10">
    <property type="entry name" value="Histidine kinase-like ATPase, C-terminal domain"/>
    <property type="match status" value="1"/>
</dbReference>
<feature type="domain" description="HAMP" evidence="13">
    <location>
        <begin position="234"/>
        <end position="286"/>
    </location>
</feature>
<keyword evidence="15" id="KW-1185">Reference proteome</keyword>
<dbReference type="CDD" id="cd00082">
    <property type="entry name" value="HisKA"/>
    <property type="match status" value="1"/>
</dbReference>
<evidence type="ECO:0000256" key="10">
    <source>
        <dbReference type="ARBA" id="ARBA00023136"/>
    </source>
</evidence>
<dbReference type="SMART" id="SM00388">
    <property type="entry name" value="HisKA"/>
    <property type="match status" value="1"/>
</dbReference>
<evidence type="ECO:0000256" key="8">
    <source>
        <dbReference type="ARBA" id="ARBA00022989"/>
    </source>
</evidence>
<comment type="subcellular location">
    <subcellularLocation>
        <location evidence="2">Membrane</location>
    </subcellularLocation>
</comment>
<dbReference type="GO" id="GO:0005886">
    <property type="term" value="C:plasma membrane"/>
    <property type="evidence" value="ECO:0007669"/>
    <property type="project" value="UniProtKB-ARBA"/>
</dbReference>
<dbReference type="SUPFAM" id="SSF47384">
    <property type="entry name" value="Homodimeric domain of signal transducing histidine kinase"/>
    <property type="match status" value="1"/>
</dbReference>
<keyword evidence="9" id="KW-0902">Two-component regulatory system</keyword>
<evidence type="ECO:0000256" key="4">
    <source>
        <dbReference type="ARBA" id="ARBA00022553"/>
    </source>
</evidence>
<keyword evidence="7 14" id="KW-0418">Kinase</keyword>
<dbReference type="InterPro" id="IPR003661">
    <property type="entry name" value="HisK_dim/P_dom"/>
</dbReference>
<evidence type="ECO:0000256" key="9">
    <source>
        <dbReference type="ARBA" id="ARBA00023012"/>
    </source>
</evidence>
<keyword evidence="10 11" id="KW-0472">Membrane</keyword>
<dbReference type="InterPro" id="IPR036097">
    <property type="entry name" value="HisK_dim/P_sf"/>
</dbReference>
<dbReference type="SMART" id="SM00304">
    <property type="entry name" value="HAMP"/>
    <property type="match status" value="1"/>
</dbReference>
<reference evidence="14 15" key="1">
    <citation type="submission" date="2016-10" db="EMBL/GenBank/DDBJ databases">
        <authorList>
            <person name="de Groot N.N."/>
        </authorList>
    </citation>
    <scope>NUCLEOTIDE SEQUENCE [LARGE SCALE GENOMIC DNA]</scope>
    <source>
        <strain evidence="14">MBHS1</strain>
    </source>
</reference>
<dbReference type="PANTHER" id="PTHR45436:SF5">
    <property type="entry name" value="SENSOR HISTIDINE KINASE TRCS"/>
    <property type="match status" value="1"/>
</dbReference>
<dbReference type="AlphaFoldDB" id="A0A1H6FI48"/>
<evidence type="ECO:0000256" key="5">
    <source>
        <dbReference type="ARBA" id="ARBA00022679"/>
    </source>
</evidence>
<dbReference type="PROSITE" id="PS50885">
    <property type="entry name" value="HAMP"/>
    <property type="match status" value="1"/>
</dbReference>
<evidence type="ECO:0000259" key="13">
    <source>
        <dbReference type="PROSITE" id="PS50885"/>
    </source>
</evidence>
<dbReference type="Pfam" id="PF00672">
    <property type="entry name" value="HAMP"/>
    <property type="match status" value="1"/>
</dbReference>
<organism evidence="14 15">
    <name type="scientific">Candidatus Venteria ishoeyi</name>
    <dbReference type="NCBI Taxonomy" id="1899563"/>
    <lineage>
        <taxon>Bacteria</taxon>
        <taxon>Pseudomonadati</taxon>
        <taxon>Pseudomonadota</taxon>
        <taxon>Gammaproteobacteria</taxon>
        <taxon>Thiotrichales</taxon>
        <taxon>Thiotrichaceae</taxon>
        <taxon>Venteria</taxon>
    </lineage>
</organism>
<evidence type="ECO:0000256" key="1">
    <source>
        <dbReference type="ARBA" id="ARBA00000085"/>
    </source>
</evidence>
<dbReference type="Pfam" id="PF02518">
    <property type="entry name" value="HATPase_c"/>
    <property type="match status" value="1"/>
</dbReference>
<keyword evidence="6 11" id="KW-0812">Transmembrane</keyword>
<dbReference type="PANTHER" id="PTHR45436">
    <property type="entry name" value="SENSOR HISTIDINE KINASE YKOH"/>
    <property type="match status" value="1"/>
</dbReference>
<dbReference type="CDD" id="cd06225">
    <property type="entry name" value="HAMP"/>
    <property type="match status" value="1"/>
</dbReference>
<dbReference type="SUPFAM" id="SSF158472">
    <property type="entry name" value="HAMP domain-like"/>
    <property type="match status" value="1"/>
</dbReference>
<evidence type="ECO:0000313" key="14">
    <source>
        <dbReference type="EMBL" id="SEH09101.1"/>
    </source>
</evidence>
<feature type="domain" description="Histidine kinase" evidence="12">
    <location>
        <begin position="294"/>
        <end position="508"/>
    </location>
</feature>
<accession>A0A1H6FI48</accession>
<proteinExistence type="predicted"/>
<dbReference type="SMART" id="SM00387">
    <property type="entry name" value="HATPase_c"/>
    <property type="match status" value="1"/>
</dbReference>
<keyword evidence="4" id="KW-0597">Phosphoprotein</keyword>
<dbReference type="Gene3D" id="1.10.287.130">
    <property type="match status" value="1"/>
</dbReference>
<dbReference type="Pfam" id="PF00512">
    <property type="entry name" value="HisKA"/>
    <property type="match status" value="1"/>
</dbReference>
<dbReference type="SUPFAM" id="SSF55874">
    <property type="entry name" value="ATPase domain of HSP90 chaperone/DNA topoisomerase II/histidine kinase"/>
    <property type="match status" value="1"/>
</dbReference>
<dbReference type="InterPro" id="IPR036890">
    <property type="entry name" value="HATPase_C_sf"/>
</dbReference>
<gene>
    <name evidence="14" type="primary">baeS</name>
    <name evidence="14" type="ORF">MBHS_04995</name>
</gene>
<dbReference type="Proteomes" id="UP000236724">
    <property type="component" value="Unassembled WGS sequence"/>
</dbReference>
<dbReference type="InterPro" id="IPR005467">
    <property type="entry name" value="His_kinase_dom"/>
</dbReference>
<dbReference type="PRINTS" id="PR00344">
    <property type="entry name" value="BCTRLSENSOR"/>
</dbReference>
<dbReference type="InterPro" id="IPR050428">
    <property type="entry name" value="TCS_sensor_his_kinase"/>
</dbReference>